<reference evidence="2" key="2">
    <citation type="submission" date="2016-06" db="EMBL/GenBank/DDBJ databases">
        <title>The genome of a short-lived fish provides insights into sex chromosome evolution and the genetic control of aging.</title>
        <authorList>
            <person name="Reichwald K."/>
            <person name="Felder M."/>
            <person name="Petzold A."/>
            <person name="Koch P."/>
            <person name="Groth M."/>
            <person name="Platzer M."/>
        </authorList>
    </citation>
    <scope>NUCLEOTIDE SEQUENCE</scope>
    <source>
        <tissue evidence="2">Brain</tissue>
    </source>
</reference>
<protein>
    <submittedName>
        <fullName evidence="2">Sperm flagellar 2</fullName>
    </submittedName>
</protein>
<keyword evidence="2" id="KW-0282">Flagellum</keyword>
<dbReference type="GO" id="GO:0097225">
    <property type="term" value="C:sperm midpiece"/>
    <property type="evidence" value="ECO:0007669"/>
    <property type="project" value="TreeGrafter"/>
</dbReference>
<feature type="compositionally biased region" description="Polar residues" evidence="1">
    <location>
        <begin position="422"/>
        <end position="442"/>
    </location>
</feature>
<dbReference type="EMBL" id="HAEJ01017231">
    <property type="protein sequence ID" value="SBS57688.1"/>
    <property type="molecule type" value="Transcribed_RNA"/>
</dbReference>
<dbReference type="PANTHER" id="PTHR14919:SF0">
    <property type="entry name" value="SPERM FLAGELLAR PROTEIN 2"/>
    <property type="match status" value="1"/>
</dbReference>
<keyword evidence="2" id="KW-0966">Cell projection</keyword>
<feature type="region of interest" description="Disordered" evidence="1">
    <location>
        <begin position="408"/>
        <end position="442"/>
    </location>
</feature>
<feature type="compositionally biased region" description="Basic and acidic residues" evidence="1">
    <location>
        <begin position="300"/>
        <end position="311"/>
    </location>
</feature>
<dbReference type="GO" id="GO:0002177">
    <property type="term" value="C:manchette"/>
    <property type="evidence" value="ECO:0007669"/>
    <property type="project" value="TreeGrafter"/>
</dbReference>
<dbReference type="PANTHER" id="PTHR14919">
    <property type="entry name" value="KPL2-RELATED"/>
    <property type="match status" value="1"/>
</dbReference>
<organism evidence="2">
    <name type="scientific">Nothobranchius furzeri</name>
    <name type="common">Turquoise killifish</name>
    <dbReference type="NCBI Taxonomy" id="105023"/>
    <lineage>
        <taxon>Eukaryota</taxon>
        <taxon>Metazoa</taxon>
        <taxon>Chordata</taxon>
        <taxon>Craniata</taxon>
        <taxon>Vertebrata</taxon>
        <taxon>Euteleostomi</taxon>
        <taxon>Actinopterygii</taxon>
        <taxon>Neopterygii</taxon>
        <taxon>Teleostei</taxon>
        <taxon>Neoteleostei</taxon>
        <taxon>Acanthomorphata</taxon>
        <taxon>Ovalentaria</taxon>
        <taxon>Atherinomorphae</taxon>
        <taxon>Cyprinodontiformes</taxon>
        <taxon>Nothobranchiidae</taxon>
        <taxon>Nothobranchius</taxon>
    </lineage>
</organism>
<proteinExistence type="predicted"/>
<accession>A0A1A8VER4</accession>
<dbReference type="InterPro" id="IPR052634">
    <property type="entry name" value="Sperm_flagellar-bone_growth"/>
</dbReference>
<feature type="region of interest" description="Disordered" evidence="1">
    <location>
        <begin position="268"/>
        <end position="311"/>
    </location>
</feature>
<sequence>MVKSVLEQAIQKKREVCFESTQGVLQNQSESTCSTPASLFQPNAENPIPLETAASLYSFWDDECKSYEKNIKQVLKDLRSQLINIDQETFITRRYKHHFGCSELKQELVNLPQTDFASIHDDIRGGEDTKAEEHLRLDLQAIDHEYENEPKSIKVSSKNWLEFHTTLLITYHSEMMQVELNHFWETVSFLRVYYWSKPRLEPLKATSKSNFLLETSEKSNHPCGYSHGSHKASIADPVEPSCEELFSVYNMVVEEISRLVLEENQQRETINQKEKKTNKKESANANQAKKGKRSAIMQTARREEDSRMKHDEEVVDKIHKKYVNALSQEEKAAKMRIKLVADHGVVMIRFLQHRQQETLSNVEKLFQPSRPSQSTDQLDEVVFDIMEAGAKKQHELLMHRLEEATELTVSELSGGNTGGDTPLTSSSVFTDQEASVSAPSQR</sequence>
<evidence type="ECO:0000313" key="2">
    <source>
        <dbReference type="EMBL" id="SBS57688.1"/>
    </source>
</evidence>
<dbReference type="AlphaFoldDB" id="A0A1A8VER4"/>
<name>A0A1A8VER4_NOTFU</name>
<dbReference type="GO" id="GO:0007288">
    <property type="term" value="P:sperm axoneme assembly"/>
    <property type="evidence" value="ECO:0007669"/>
    <property type="project" value="TreeGrafter"/>
</dbReference>
<reference evidence="2" key="1">
    <citation type="submission" date="2016-05" db="EMBL/GenBank/DDBJ databases">
        <authorList>
            <person name="Lavstsen T."/>
            <person name="Jespersen J.S."/>
        </authorList>
    </citation>
    <scope>NUCLEOTIDE SEQUENCE</scope>
    <source>
        <tissue evidence="2">Brain</tissue>
    </source>
</reference>
<evidence type="ECO:0000256" key="1">
    <source>
        <dbReference type="SAM" id="MobiDB-lite"/>
    </source>
</evidence>
<gene>
    <name evidence="2" type="primary">SPEF2</name>
</gene>
<feature type="compositionally biased region" description="Basic and acidic residues" evidence="1">
    <location>
        <begin position="268"/>
        <end position="282"/>
    </location>
</feature>
<keyword evidence="2" id="KW-0969">Cilium</keyword>